<evidence type="ECO:0000256" key="1">
    <source>
        <dbReference type="SAM" id="MobiDB-lite"/>
    </source>
</evidence>
<evidence type="ECO:0000259" key="3">
    <source>
        <dbReference type="PROSITE" id="PS51272"/>
    </source>
</evidence>
<sequence length="559" mass="58894">MSTNKFMKKTSVFLLIAILLSMLVPVLASAALVFSGTYASNGSITGQLRFDGTVGQEVYGQQNVTLGVYNANGQHLQDVTVTFASYADGASNYSLPDDTVLHSVYDAVYFKYGATDVTGLIYRQSDDSNTDPEEGNGGNSGGGGSGSPGSSDGSTNGGGSSGGGSGGSGSGQTGDVTDTLNAVNGTVDAEQLKAALDKYTEVTIKVDGDSVAIPAAGISYAKPNSILNIVTRNGSYILPLSAFSLSDLASQVETDVNAMKIHVGIQELSGDAASAVKVAIQQLDGKPLSAAYEMTFAIEGTGGAKKNIANFDQYVKRIIPLTETPTQSATIALYNPDTKRLSFVPGSISASDSKATFWRTGNSIYTVLELNNSYNDISGHWAKNDIELLTNKLIVEGMTDTTFQPDRPLTRAEFVALATRSFGLVDVTDGTYFSDVGLSSWYSGMVGAAAKAGLIDGYEDDTFRPNAPITREELAAIIVRAYNYAGGRVTVDASEQAKLLSDYYDANEIVWGHTEVAKAISAGFMEGMSTHTLETDSTATRAQTVAMLKRVLTSVRFID</sequence>
<dbReference type="Proteomes" id="UP001589619">
    <property type="component" value="Unassembled WGS sequence"/>
</dbReference>
<dbReference type="PROSITE" id="PS51272">
    <property type="entry name" value="SLH"/>
    <property type="match status" value="2"/>
</dbReference>
<gene>
    <name evidence="4" type="ORF">ACFFNY_05695</name>
</gene>
<dbReference type="RefSeq" id="WP_344905783.1">
    <property type="nucleotide sequence ID" value="NZ_BAAAYO010000002.1"/>
</dbReference>
<feature type="chain" id="PRO_5046909121" evidence="2">
    <location>
        <begin position="31"/>
        <end position="559"/>
    </location>
</feature>
<reference evidence="4 5" key="1">
    <citation type="submission" date="2024-09" db="EMBL/GenBank/DDBJ databases">
        <authorList>
            <person name="Sun Q."/>
            <person name="Mori K."/>
        </authorList>
    </citation>
    <scope>NUCLEOTIDE SEQUENCE [LARGE SCALE GENOMIC DNA]</scope>
    <source>
        <strain evidence="4 5">JCM 12520</strain>
    </source>
</reference>
<dbReference type="PANTHER" id="PTHR43308:SF5">
    <property type="entry name" value="S-LAYER PROTEIN _ PEPTIDOGLYCAN ENDO-BETA-N-ACETYLGLUCOSAMINIDASE"/>
    <property type="match status" value="1"/>
</dbReference>
<dbReference type="PANTHER" id="PTHR43308">
    <property type="entry name" value="OUTER MEMBRANE PROTEIN ALPHA-RELATED"/>
    <property type="match status" value="1"/>
</dbReference>
<evidence type="ECO:0000313" key="5">
    <source>
        <dbReference type="Proteomes" id="UP001589619"/>
    </source>
</evidence>
<keyword evidence="5" id="KW-1185">Reference proteome</keyword>
<name>A0ABV5VS21_9BACL</name>
<feature type="signal peptide" evidence="2">
    <location>
        <begin position="1"/>
        <end position="30"/>
    </location>
</feature>
<feature type="compositionally biased region" description="Gly residues" evidence="1">
    <location>
        <begin position="135"/>
        <end position="147"/>
    </location>
</feature>
<dbReference type="EMBL" id="JBHMAG010000004">
    <property type="protein sequence ID" value="MFB9751060.1"/>
    <property type="molecule type" value="Genomic_DNA"/>
</dbReference>
<dbReference type="Pfam" id="PF00395">
    <property type="entry name" value="SLH"/>
    <property type="match status" value="2"/>
</dbReference>
<evidence type="ECO:0000256" key="2">
    <source>
        <dbReference type="SAM" id="SignalP"/>
    </source>
</evidence>
<accession>A0ABV5VS21</accession>
<evidence type="ECO:0000313" key="4">
    <source>
        <dbReference type="EMBL" id="MFB9751060.1"/>
    </source>
</evidence>
<keyword evidence="2" id="KW-0732">Signal</keyword>
<dbReference type="InterPro" id="IPR051465">
    <property type="entry name" value="Cell_Envelope_Struct_Comp"/>
</dbReference>
<feature type="domain" description="SLH" evidence="3">
    <location>
        <begin position="369"/>
        <end position="428"/>
    </location>
</feature>
<organism evidence="4 5">
    <name type="scientific">Paenibacillus hodogayensis</name>
    <dbReference type="NCBI Taxonomy" id="279208"/>
    <lineage>
        <taxon>Bacteria</taxon>
        <taxon>Bacillati</taxon>
        <taxon>Bacillota</taxon>
        <taxon>Bacilli</taxon>
        <taxon>Bacillales</taxon>
        <taxon>Paenibacillaceae</taxon>
        <taxon>Paenibacillus</taxon>
    </lineage>
</organism>
<feature type="domain" description="SLH" evidence="3">
    <location>
        <begin position="429"/>
        <end position="492"/>
    </location>
</feature>
<comment type="caution">
    <text evidence="4">The sequence shown here is derived from an EMBL/GenBank/DDBJ whole genome shotgun (WGS) entry which is preliminary data.</text>
</comment>
<feature type="compositionally biased region" description="Gly residues" evidence="1">
    <location>
        <begin position="155"/>
        <end position="172"/>
    </location>
</feature>
<dbReference type="InterPro" id="IPR001119">
    <property type="entry name" value="SLH_dom"/>
</dbReference>
<proteinExistence type="predicted"/>
<protein>
    <submittedName>
        <fullName evidence="4">S-layer homology domain-containing protein</fullName>
    </submittedName>
</protein>
<feature type="region of interest" description="Disordered" evidence="1">
    <location>
        <begin position="123"/>
        <end position="179"/>
    </location>
</feature>